<keyword evidence="9" id="KW-0739">Sodium transport</keyword>
<evidence type="ECO:0000256" key="3">
    <source>
        <dbReference type="ARBA" id="ARBA00022475"/>
    </source>
</evidence>
<evidence type="ECO:0000256" key="6">
    <source>
        <dbReference type="ARBA" id="ARBA00023053"/>
    </source>
</evidence>
<evidence type="ECO:0000313" key="12">
    <source>
        <dbReference type="EMBL" id="MBB2958587.1"/>
    </source>
</evidence>
<proteinExistence type="predicted"/>
<comment type="caution">
    <text evidence="12">The sequence shown here is derived from an EMBL/GenBank/DDBJ whole genome shotgun (WGS) entry which is preliminary data.</text>
</comment>
<keyword evidence="6" id="KW-0915">Sodium</keyword>
<evidence type="ECO:0000256" key="7">
    <source>
        <dbReference type="ARBA" id="ARBA00023065"/>
    </source>
</evidence>
<dbReference type="Proteomes" id="UP000545286">
    <property type="component" value="Unassembled WGS sequence"/>
</dbReference>
<dbReference type="AlphaFoldDB" id="A0A7W4URB7"/>
<evidence type="ECO:0000256" key="5">
    <source>
        <dbReference type="ARBA" id="ARBA00022989"/>
    </source>
</evidence>
<name>A0A7W4URB7_9MICO</name>
<dbReference type="GO" id="GO:0098719">
    <property type="term" value="P:sodium ion import across plasma membrane"/>
    <property type="evidence" value="ECO:0007669"/>
    <property type="project" value="TreeGrafter"/>
</dbReference>
<feature type="transmembrane region" description="Helical" evidence="10">
    <location>
        <begin position="68"/>
        <end position="87"/>
    </location>
</feature>
<dbReference type="GO" id="GO:0051453">
    <property type="term" value="P:regulation of intracellular pH"/>
    <property type="evidence" value="ECO:0007669"/>
    <property type="project" value="TreeGrafter"/>
</dbReference>
<organism evidence="12 13">
    <name type="scientific">Pseudoclavibacter helvolus</name>
    <dbReference type="NCBI Taxonomy" id="255205"/>
    <lineage>
        <taxon>Bacteria</taxon>
        <taxon>Bacillati</taxon>
        <taxon>Actinomycetota</taxon>
        <taxon>Actinomycetes</taxon>
        <taxon>Micrococcales</taxon>
        <taxon>Microbacteriaceae</taxon>
        <taxon>Pseudoclavibacter</taxon>
    </lineage>
</organism>
<gene>
    <name evidence="12" type="ORF">FHX72_002733</name>
</gene>
<feature type="transmembrane region" description="Helical" evidence="10">
    <location>
        <begin position="185"/>
        <end position="210"/>
    </location>
</feature>
<dbReference type="PANTHER" id="PTHR10110">
    <property type="entry name" value="SODIUM/HYDROGEN EXCHANGER"/>
    <property type="match status" value="1"/>
</dbReference>
<sequence length="456" mass="49404">MLPPILYAAAVNVPVTDFRRNLRAITGLSVVLVVISAVVVGFLLTWLLPGLPLAAAIALGAVVSPPDAVAFAAIGIGVAVGLVTVWARSRINQPTLTTAISFVVPFLAFLPAESVHASGVLSVVVAGLVTGYKSARHLSAQDRISERMNWRTIQLLLENGVFLVMGLQISGIIENVEEEGLDVWAGVGIGLLVVVALTVLRALFMIPLVISLRFEQRRAVGMLDRAEDFLANMYSPEMVARASEKRRNGIQRRIENQRSDWETLAREGLGWRGGAVLAWSGMRGVVTLAAAQSLPFDVPFRAELILIAFTVAIVSLLGMGATLPWFIRVLRVPGPDEEARLREVAAITDIIVSAGEDALRNPELVSADGDTFDPQYVDYTLARRRELANSFVGNLAAEPGSEFAQRSELYRLMLEAEQGAMLLARASGQYSSETLEYAQMVIDTDMARMAQQVRIA</sequence>
<feature type="transmembrane region" description="Helical" evidence="10">
    <location>
        <begin position="118"/>
        <end position="135"/>
    </location>
</feature>
<keyword evidence="5 10" id="KW-1133">Transmembrane helix</keyword>
<dbReference type="EMBL" id="JACHWJ010000004">
    <property type="protein sequence ID" value="MBB2958587.1"/>
    <property type="molecule type" value="Genomic_DNA"/>
</dbReference>
<protein>
    <submittedName>
        <fullName evidence="12">CPA1 family monovalent cation:H+ antiporter</fullName>
    </submittedName>
</protein>
<reference evidence="12 13" key="1">
    <citation type="submission" date="2020-08" db="EMBL/GenBank/DDBJ databases">
        <title>Sequencing the genomes of 1000 actinobacteria strains.</title>
        <authorList>
            <person name="Klenk H.-P."/>
        </authorList>
    </citation>
    <scope>NUCLEOTIDE SEQUENCE [LARGE SCALE GENOMIC DNA]</scope>
    <source>
        <strain evidence="12 13">DSM 20419</strain>
    </source>
</reference>
<dbReference type="GO" id="GO:0015386">
    <property type="term" value="F:potassium:proton antiporter activity"/>
    <property type="evidence" value="ECO:0007669"/>
    <property type="project" value="TreeGrafter"/>
</dbReference>
<keyword evidence="4 10" id="KW-0812">Transmembrane</keyword>
<keyword evidence="13" id="KW-1185">Reference proteome</keyword>
<evidence type="ECO:0000256" key="9">
    <source>
        <dbReference type="ARBA" id="ARBA00023201"/>
    </source>
</evidence>
<keyword evidence="2" id="KW-0813">Transport</keyword>
<evidence type="ECO:0000256" key="4">
    <source>
        <dbReference type="ARBA" id="ARBA00022692"/>
    </source>
</evidence>
<feature type="transmembrane region" description="Helical" evidence="10">
    <location>
        <begin position="94"/>
        <end position="112"/>
    </location>
</feature>
<keyword evidence="8 10" id="KW-0472">Membrane</keyword>
<evidence type="ECO:0000256" key="1">
    <source>
        <dbReference type="ARBA" id="ARBA00004651"/>
    </source>
</evidence>
<dbReference type="GO" id="GO:0015385">
    <property type="term" value="F:sodium:proton antiporter activity"/>
    <property type="evidence" value="ECO:0007669"/>
    <property type="project" value="InterPro"/>
</dbReference>
<dbReference type="GO" id="GO:0005886">
    <property type="term" value="C:plasma membrane"/>
    <property type="evidence" value="ECO:0007669"/>
    <property type="project" value="UniProtKB-SubCell"/>
</dbReference>
<dbReference type="InterPro" id="IPR006153">
    <property type="entry name" value="Cation/H_exchanger_TM"/>
</dbReference>
<evidence type="ECO:0000313" key="13">
    <source>
        <dbReference type="Proteomes" id="UP000545286"/>
    </source>
</evidence>
<evidence type="ECO:0000259" key="11">
    <source>
        <dbReference type="Pfam" id="PF00999"/>
    </source>
</evidence>
<evidence type="ECO:0000256" key="2">
    <source>
        <dbReference type="ARBA" id="ARBA00022448"/>
    </source>
</evidence>
<dbReference type="InterPro" id="IPR018422">
    <property type="entry name" value="Cation/H_exchanger_CPA1"/>
</dbReference>
<keyword evidence="7" id="KW-0406">Ion transport</keyword>
<dbReference type="Pfam" id="PF00999">
    <property type="entry name" value="Na_H_Exchanger"/>
    <property type="match status" value="1"/>
</dbReference>
<feature type="transmembrane region" description="Helical" evidence="10">
    <location>
        <begin position="155"/>
        <end position="173"/>
    </location>
</feature>
<accession>A0A7W4URB7</accession>
<feature type="transmembrane region" description="Helical" evidence="10">
    <location>
        <begin position="28"/>
        <end position="48"/>
    </location>
</feature>
<feature type="domain" description="Cation/H+ exchanger transmembrane" evidence="11">
    <location>
        <begin position="71"/>
        <end position="327"/>
    </location>
</feature>
<feature type="transmembrane region" description="Helical" evidence="10">
    <location>
        <begin position="304"/>
        <end position="327"/>
    </location>
</feature>
<dbReference type="PANTHER" id="PTHR10110:SF86">
    <property type="entry name" value="SODIUM_HYDROGEN EXCHANGER 7"/>
    <property type="match status" value="1"/>
</dbReference>
<comment type="subcellular location">
    <subcellularLocation>
        <location evidence="1">Cell membrane</location>
        <topology evidence="1">Multi-pass membrane protein</topology>
    </subcellularLocation>
</comment>
<evidence type="ECO:0000256" key="8">
    <source>
        <dbReference type="ARBA" id="ARBA00023136"/>
    </source>
</evidence>
<evidence type="ECO:0000256" key="10">
    <source>
        <dbReference type="SAM" id="Phobius"/>
    </source>
</evidence>
<keyword evidence="3" id="KW-1003">Cell membrane</keyword>